<sequence length="54" mass="6224">MAKNKRVNKQDTINVNKKLDEEFYEDEGYNSSPASYLNNNIAAVDVTEKKDRKS</sequence>
<reference evidence="1 2" key="1">
    <citation type="submission" date="2021-01" db="EMBL/GenBank/DDBJ databases">
        <title>Genomic Encyclopedia of Type Strains, Phase IV (KMG-IV): sequencing the most valuable type-strain genomes for metagenomic binning, comparative biology and taxonomic classification.</title>
        <authorList>
            <person name="Goeker M."/>
        </authorList>
    </citation>
    <scope>NUCLEOTIDE SEQUENCE [LARGE SCALE GENOMIC DNA]</scope>
    <source>
        <strain evidence="1 2">DSM 23711</strain>
    </source>
</reference>
<proteinExistence type="predicted"/>
<organism evidence="1 2">
    <name type="scientific">Aquibacillus albus</name>
    <dbReference type="NCBI Taxonomy" id="1168171"/>
    <lineage>
        <taxon>Bacteria</taxon>
        <taxon>Bacillati</taxon>
        <taxon>Bacillota</taxon>
        <taxon>Bacilli</taxon>
        <taxon>Bacillales</taxon>
        <taxon>Bacillaceae</taxon>
        <taxon>Aquibacillus</taxon>
    </lineage>
</organism>
<dbReference type="EMBL" id="JAFBDR010000009">
    <property type="protein sequence ID" value="MBM7571512.1"/>
    <property type="molecule type" value="Genomic_DNA"/>
</dbReference>
<protein>
    <recommendedName>
        <fullName evidence="3">YfhD family protein</fullName>
    </recommendedName>
</protein>
<evidence type="ECO:0008006" key="3">
    <source>
        <dbReference type="Google" id="ProtNLM"/>
    </source>
</evidence>
<gene>
    <name evidence="1" type="ORF">JOC48_002008</name>
</gene>
<dbReference type="Proteomes" id="UP001296943">
    <property type="component" value="Unassembled WGS sequence"/>
</dbReference>
<comment type="caution">
    <text evidence="1">The sequence shown here is derived from an EMBL/GenBank/DDBJ whole genome shotgun (WGS) entry which is preliminary data.</text>
</comment>
<name>A0ABS2N076_9BACI</name>
<keyword evidence="2" id="KW-1185">Reference proteome</keyword>
<accession>A0ABS2N076</accession>
<evidence type="ECO:0000313" key="1">
    <source>
        <dbReference type="EMBL" id="MBM7571512.1"/>
    </source>
</evidence>
<evidence type="ECO:0000313" key="2">
    <source>
        <dbReference type="Proteomes" id="UP001296943"/>
    </source>
</evidence>
<dbReference type="RefSeq" id="WP_204499183.1">
    <property type="nucleotide sequence ID" value="NZ_JAFBDR010000009.1"/>
</dbReference>